<dbReference type="Proteomes" id="UP000244184">
    <property type="component" value="Unassembled WGS sequence"/>
</dbReference>
<dbReference type="AlphaFoldDB" id="A0A2T6FSA0"/>
<keyword evidence="1" id="KW-0175">Coiled coil</keyword>
<protein>
    <submittedName>
        <fullName evidence="2">Regulator</fullName>
    </submittedName>
</protein>
<accession>A0A2T6FSA0</accession>
<name>A0A2T6FSA0_9BACL</name>
<dbReference type="InterPro" id="IPR037914">
    <property type="entry name" value="SpoVT-AbrB_sf"/>
</dbReference>
<reference evidence="2 3" key="1">
    <citation type="submission" date="2018-03" db="EMBL/GenBank/DDBJ databases">
        <title>Genome sequence of Paenibacillus elgii strain AC13 an antimicrobial compound producing bacteria.</title>
        <authorList>
            <person name="Kurokawa A.S."/>
            <person name="Araujo J.F."/>
            <person name="Costa R.A."/>
            <person name="Ortega D.B."/>
            <person name="Pires A.S."/>
            <person name="Pappas G.J.Jr."/>
            <person name="Franco O.L."/>
            <person name="Barreto C."/>
            <person name="Magalhaes B.S."/>
            <person name="Kruger R.H."/>
        </authorList>
    </citation>
    <scope>NUCLEOTIDE SEQUENCE [LARGE SCALE GENOMIC DNA]</scope>
    <source>
        <strain evidence="2 3">AC13</strain>
    </source>
</reference>
<comment type="caution">
    <text evidence="2">The sequence shown here is derived from an EMBL/GenBank/DDBJ whole genome shotgun (WGS) entry which is preliminary data.</text>
</comment>
<dbReference type="GO" id="GO:0003677">
    <property type="term" value="F:DNA binding"/>
    <property type="evidence" value="ECO:0007669"/>
    <property type="project" value="InterPro"/>
</dbReference>
<evidence type="ECO:0000256" key="1">
    <source>
        <dbReference type="SAM" id="Coils"/>
    </source>
</evidence>
<dbReference type="Gene3D" id="2.10.260.10">
    <property type="match status" value="1"/>
</dbReference>
<gene>
    <name evidence="2" type="ORF">C8Z91_33445</name>
</gene>
<organism evidence="2 3">
    <name type="scientific">Paenibacillus elgii</name>
    <dbReference type="NCBI Taxonomy" id="189691"/>
    <lineage>
        <taxon>Bacteria</taxon>
        <taxon>Bacillati</taxon>
        <taxon>Bacillota</taxon>
        <taxon>Bacilli</taxon>
        <taxon>Bacillales</taxon>
        <taxon>Paenibacillaceae</taxon>
        <taxon>Paenibacillus</taxon>
    </lineage>
</organism>
<sequence>MQEARVTGIIRVVDDFGRIVIPTEVRRVLHLDPNVRAEYFYDDERKTIMIYKYRAKECVFCSGKQQIIYFKRFYICKPCIQSLPALQIFLERVERERADAAKKALSKKEKMTARRKKTLDRLHQAMKENPKASQKELPEMVGISQAWISKLFRKHADS</sequence>
<proteinExistence type="predicted"/>
<dbReference type="InterPro" id="IPR010982">
    <property type="entry name" value="Lambda_DNA-bd_dom_sf"/>
</dbReference>
<feature type="coiled-coil region" evidence="1">
    <location>
        <begin position="90"/>
        <end position="128"/>
    </location>
</feature>
<dbReference type="EMBL" id="PYHP01000099">
    <property type="protein sequence ID" value="PUA34783.1"/>
    <property type="molecule type" value="Genomic_DNA"/>
</dbReference>
<dbReference type="SUPFAM" id="SSF89447">
    <property type="entry name" value="AbrB/MazE/MraZ-like"/>
    <property type="match status" value="1"/>
</dbReference>
<evidence type="ECO:0000313" key="2">
    <source>
        <dbReference type="EMBL" id="PUA34783.1"/>
    </source>
</evidence>
<dbReference type="Gene3D" id="1.10.260.40">
    <property type="entry name" value="lambda repressor-like DNA-binding domains"/>
    <property type="match status" value="1"/>
</dbReference>
<evidence type="ECO:0000313" key="3">
    <source>
        <dbReference type="Proteomes" id="UP000244184"/>
    </source>
</evidence>